<evidence type="ECO:0000256" key="1">
    <source>
        <dbReference type="ARBA" id="ARBA00022553"/>
    </source>
</evidence>
<name>A0A8H7ZSP1_9FUNG</name>
<dbReference type="EMBL" id="JAEFCI010008265">
    <property type="protein sequence ID" value="KAG5458575.1"/>
    <property type="molecule type" value="Genomic_DNA"/>
</dbReference>
<dbReference type="GO" id="GO:0000160">
    <property type="term" value="P:phosphorelay signal transduction system"/>
    <property type="evidence" value="ECO:0007669"/>
    <property type="project" value="UniProtKB-KW"/>
</dbReference>
<dbReference type="AlphaFoldDB" id="A0A8H7ZSP1"/>
<comment type="caution">
    <text evidence="6">The sequence shown here is derived from an EMBL/GenBank/DDBJ whole genome shotgun (WGS) entry which is preliminary data.</text>
</comment>
<feature type="modified residue" description="4-aspartylphosphate" evidence="3">
    <location>
        <position position="140"/>
    </location>
</feature>
<feature type="region of interest" description="Disordered" evidence="4">
    <location>
        <begin position="18"/>
        <end position="58"/>
    </location>
</feature>
<dbReference type="Gene3D" id="3.40.50.2300">
    <property type="match status" value="1"/>
</dbReference>
<dbReference type="PROSITE" id="PS50110">
    <property type="entry name" value="RESPONSE_REGULATORY"/>
    <property type="match status" value="1"/>
</dbReference>
<keyword evidence="1 3" id="KW-0597">Phosphoprotein</keyword>
<accession>A0A8H7ZSP1</accession>
<proteinExistence type="predicted"/>
<dbReference type="Proteomes" id="UP000673691">
    <property type="component" value="Unassembled WGS sequence"/>
</dbReference>
<evidence type="ECO:0000256" key="4">
    <source>
        <dbReference type="SAM" id="MobiDB-lite"/>
    </source>
</evidence>
<dbReference type="PANTHER" id="PTHR45339">
    <property type="entry name" value="HYBRID SIGNAL TRANSDUCTION HISTIDINE KINASE J"/>
    <property type="match status" value="1"/>
</dbReference>
<feature type="compositionally biased region" description="Basic and acidic residues" evidence="4">
    <location>
        <begin position="49"/>
        <end position="58"/>
    </location>
</feature>
<keyword evidence="7" id="KW-1185">Reference proteome</keyword>
<dbReference type="Pfam" id="PF00072">
    <property type="entry name" value="Response_reg"/>
    <property type="match status" value="1"/>
</dbReference>
<dbReference type="OrthoDB" id="21225at2759"/>
<reference evidence="6 7" key="1">
    <citation type="journal article" name="Sci. Rep.">
        <title>Genome-scale phylogenetic analyses confirm Olpidium as the closest living zoosporic fungus to the non-flagellated, terrestrial fungi.</title>
        <authorList>
            <person name="Chang Y."/>
            <person name="Rochon D."/>
            <person name="Sekimoto S."/>
            <person name="Wang Y."/>
            <person name="Chovatia M."/>
            <person name="Sandor L."/>
            <person name="Salamov A."/>
            <person name="Grigoriev I.V."/>
            <person name="Stajich J.E."/>
            <person name="Spatafora J.W."/>
        </authorList>
    </citation>
    <scope>NUCLEOTIDE SEQUENCE [LARGE SCALE GENOMIC DNA]</scope>
    <source>
        <strain evidence="6">S191</strain>
    </source>
</reference>
<feature type="compositionally biased region" description="Basic and acidic residues" evidence="4">
    <location>
        <begin position="26"/>
        <end position="37"/>
    </location>
</feature>
<dbReference type="PANTHER" id="PTHR45339:SF1">
    <property type="entry name" value="HYBRID SIGNAL TRANSDUCTION HISTIDINE KINASE J"/>
    <property type="match status" value="1"/>
</dbReference>
<protein>
    <submittedName>
        <fullName evidence="6">CheY-like superfamily</fullName>
    </submittedName>
</protein>
<organism evidence="6 7">
    <name type="scientific">Olpidium bornovanus</name>
    <dbReference type="NCBI Taxonomy" id="278681"/>
    <lineage>
        <taxon>Eukaryota</taxon>
        <taxon>Fungi</taxon>
        <taxon>Fungi incertae sedis</taxon>
        <taxon>Olpidiomycota</taxon>
        <taxon>Olpidiomycotina</taxon>
        <taxon>Olpidiomycetes</taxon>
        <taxon>Olpidiales</taxon>
        <taxon>Olpidiaceae</taxon>
        <taxon>Olpidium</taxon>
    </lineage>
</organism>
<dbReference type="SMART" id="SM00448">
    <property type="entry name" value="REC"/>
    <property type="match status" value="1"/>
</dbReference>
<feature type="domain" description="Response regulatory" evidence="5">
    <location>
        <begin position="64"/>
        <end position="207"/>
    </location>
</feature>
<evidence type="ECO:0000313" key="6">
    <source>
        <dbReference type="EMBL" id="KAG5458575.1"/>
    </source>
</evidence>
<evidence type="ECO:0000256" key="3">
    <source>
        <dbReference type="PROSITE-ProRule" id="PRU00169"/>
    </source>
</evidence>
<evidence type="ECO:0000256" key="2">
    <source>
        <dbReference type="ARBA" id="ARBA00023012"/>
    </source>
</evidence>
<evidence type="ECO:0000259" key="5">
    <source>
        <dbReference type="PROSITE" id="PS50110"/>
    </source>
</evidence>
<evidence type="ECO:0000313" key="7">
    <source>
        <dbReference type="Proteomes" id="UP000673691"/>
    </source>
</evidence>
<gene>
    <name evidence="6" type="ORF">BJ554DRAFT_1174</name>
</gene>
<keyword evidence="2" id="KW-0902">Two-component regulatory system</keyword>
<sequence>MGGSLRVSSAVGAGSTFSFTIPLEEPSPHDLERDRPRNPSARATPVSDGEQHDRRAPGEKFPIRILLAEDNATNVKVATAMLAKLRFTDVSVVGNGEEAVRAVRERNSTAGYGGGLAADAATQPPPSPKSGGRVDVVLMDMQMPIMSGITATTIIRADASIHQPIVVALTANAMETDKQKCLDAGMDDFLTKPIKLGALEAIMEMCATKVQEREKET</sequence>
<dbReference type="InterPro" id="IPR011006">
    <property type="entry name" value="CheY-like_superfamily"/>
</dbReference>
<dbReference type="InterPro" id="IPR001789">
    <property type="entry name" value="Sig_transdc_resp-reg_receiver"/>
</dbReference>
<dbReference type="CDD" id="cd17546">
    <property type="entry name" value="REC_hyHK_CKI1_RcsC-like"/>
    <property type="match status" value="1"/>
</dbReference>
<dbReference type="SUPFAM" id="SSF52172">
    <property type="entry name" value="CheY-like"/>
    <property type="match status" value="1"/>
</dbReference>